<gene>
    <name evidence="2" type="ORF">SAMEA1982600_03760</name>
</gene>
<sequence>MKEENTVSLLELDRKLSKIIRQARNGQVLVTNRNKPWVRIVTLKANAQAHQVPAKHPLRQLRKALELDGAHAIALWQAVADPPLGIIPASLSRALLLQMLYSIDTFKKLYEKIGYNLAFRHFVGVEPCGCLWPYRQFERAARAMSQSSLMAAPAEIVLAHPITESENGREFRIDDALLHRWRAQANLADSAAERLIPPSAGVLSPSSALPAAVLQQGASRRCIDREQTG</sequence>
<feature type="domain" description="Transposase InsH N-terminal" evidence="1">
    <location>
        <begin position="50"/>
        <end position="126"/>
    </location>
</feature>
<evidence type="ECO:0000259" key="1">
    <source>
        <dbReference type="Pfam" id="PF05598"/>
    </source>
</evidence>
<dbReference type="AlphaFoldDB" id="A0A157QPX3"/>
<evidence type="ECO:0000313" key="3">
    <source>
        <dbReference type="Proteomes" id="UP000077037"/>
    </source>
</evidence>
<reference evidence="2 3" key="1">
    <citation type="submission" date="2016-03" db="EMBL/GenBank/DDBJ databases">
        <authorList>
            <consortium name="Pathogen Informatics"/>
        </authorList>
    </citation>
    <scope>NUCLEOTIDE SEQUENCE [LARGE SCALE GENOMIC DNA]</scope>
    <source>
        <strain evidence="2 3">NCTC13364</strain>
    </source>
</reference>
<proteinExistence type="predicted"/>
<name>A0A157QPX3_9BORD</name>
<dbReference type="EMBL" id="FKBS01000025">
    <property type="protein sequence ID" value="SAI47069.1"/>
    <property type="molecule type" value="Genomic_DNA"/>
</dbReference>
<dbReference type="Proteomes" id="UP000077037">
    <property type="component" value="Unassembled WGS sequence"/>
</dbReference>
<dbReference type="RefSeq" id="WP_066416959.1">
    <property type="nucleotide sequence ID" value="NZ_FKBS01000025.1"/>
</dbReference>
<accession>A0A157QPX3</accession>
<dbReference type="Pfam" id="PF05598">
    <property type="entry name" value="DUF772"/>
    <property type="match status" value="1"/>
</dbReference>
<evidence type="ECO:0000313" key="2">
    <source>
        <dbReference type="EMBL" id="SAI47069.1"/>
    </source>
</evidence>
<dbReference type="NCBIfam" id="TIGR01552">
    <property type="entry name" value="phd_fam"/>
    <property type="match status" value="1"/>
</dbReference>
<protein>
    <submittedName>
        <fullName evidence="2">Antitoxin of toxin-antitoxin stability system</fullName>
    </submittedName>
</protein>
<organism evidence="2 3">
    <name type="scientific">Bordetella ansorpii</name>
    <dbReference type="NCBI Taxonomy" id="288768"/>
    <lineage>
        <taxon>Bacteria</taxon>
        <taxon>Pseudomonadati</taxon>
        <taxon>Pseudomonadota</taxon>
        <taxon>Betaproteobacteria</taxon>
        <taxon>Burkholderiales</taxon>
        <taxon>Alcaligenaceae</taxon>
        <taxon>Bordetella</taxon>
    </lineage>
</organism>
<dbReference type="InterPro" id="IPR008490">
    <property type="entry name" value="Transposase_InsH_N"/>
</dbReference>